<keyword evidence="4 7" id="KW-0812">Transmembrane</keyword>
<comment type="subcellular location">
    <subcellularLocation>
        <location evidence="1">Cell membrane</location>
        <topology evidence="1">Multi-pass membrane protein</topology>
    </subcellularLocation>
</comment>
<keyword evidence="6 7" id="KW-0472">Membrane</keyword>
<reference evidence="8 9" key="1">
    <citation type="submission" date="2017-06" db="EMBL/GenBank/DDBJ databases">
        <authorList>
            <person name="Kim H.J."/>
            <person name="Triplett B.A."/>
        </authorList>
    </citation>
    <scope>NUCLEOTIDE SEQUENCE [LARGE SCALE GENOMIC DNA]</scope>
    <source>
        <strain evidence="8 9">DSM 8800</strain>
    </source>
</reference>
<proteinExistence type="predicted"/>
<evidence type="ECO:0000313" key="8">
    <source>
        <dbReference type="EMBL" id="SNR64415.1"/>
    </source>
</evidence>
<dbReference type="Pfam" id="PF02028">
    <property type="entry name" value="BCCT"/>
    <property type="match status" value="1"/>
</dbReference>
<evidence type="ECO:0000313" key="9">
    <source>
        <dbReference type="Proteomes" id="UP000198397"/>
    </source>
</evidence>
<sequence length="628" mass="67972">MGLYSVSVFERILLRAVIPVCVVSGIIVATGFFFPALVGDVISGEWWLVVSLLFFGSGLIYFALLPTDRTVADEYDPAVTLRVRSLRLLDTVTEFLAQQDRIAFGIPVGIFFAFFCSYLIAPDGTVATIATMEGLITTYFGWVFVGTTILTVAFCLYLLIGPWGSIKLGGPETEPTYTYPVYFTMFFTAGIAAGIVFWGPAEALFHYDSPPPFFAAEPRSEAAITAALAYAIFHWGFTAWSAYVIIGVPIAYFVYRHGAPLRVSSLLVPFLGVENLDSLWSRSVDALAIFATIGGVGTSVALVSEQFLTGINYQWDVGYNSVSLLLFVIGLIIVFVASAQSGVDRGIRRIAAVNVVLFVAFGVLLLTVAPRDFLVASSSAAIGSYIVNFVPMSLQISGQWVAEWTLWNWAWWFSWAPFAGLFLAALSRGRRIRTVVITGFVATSLATVVWFLLLSSTALYFQHGAEVDVLAAIDAHGGSEAVAGFPVFEALPLGELFMFLFLALILAFMTTSADTSTLVVSVLATERDLAPTTGAIVFWGVFQGIVAIAVLATGSAETLQAMAVLAGGPFAIVALVATAGLVRWFHRHERDQPWPFASLWSAIDAATLEKPIDTDAQRNSDSEDEDDK</sequence>
<keyword evidence="2" id="KW-0813">Transport</keyword>
<feature type="transmembrane region" description="Helical" evidence="7">
    <location>
        <begin position="102"/>
        <end position="120"/>
    </location>
</feature>
<keyword evidence="5 7" id="KW-1133">Transmembrane helix</keyword>
<dbReference type="InterPro" id="IPR000060">
    <property type="entry name" value="BCCT_transptr"/>
</dbReference>
<feature type="transmembrane region" description="Helical" evidence="7">
    <location>
        <begin position="350"/>
        <end position="369"/>
    </location>
</feature>
<evidence type="ECO:0000256" key="4">
    <source>
        <dbReference type="ARBA" id="ARBA00022692"/>
    </source>
</evidence>
<feature type="transmembrane region" description="Helical" evidence="7">
    <location>
        <begin position="286"/>
        <end position="304"/>
    </location>
</feature>
<dbReference type="Proteomes" id="UP000198397">
    <property type="component" value="Unassembled WGS sequence"/>
</dbReference>
<dbReference type="EMBL" id="FZNQ01000026">
    <property type="protein sequence ID" value="SNR64415.1"/>
    <property type="molecule type" value="Genomic_DNA"/>
</dbReference>
<evidence type="ECO:0000256" key="3">
    <source>
        <dbReference type="ARBA" id="ARBA00022475"/>
    </source>
</evidence>
<keyword evidence="3" id="KW-1003">Cell membrane</keyword>
<dbReference type="GO" id="GO:0022857">
    <property type="term" value="F:transmembrane transporter activity"/>
    <property type="evidence" value="ECO:0007669"/>
    <property type="project" value="InterPro"/>
</dbReference>
<dbReference type="OrthoDB" id="141573at2157"/>
<dbReference type="AlphaFoldDB" id="A0A238XZJ8"/>
<dbReference type="PANTHER" id="PTHR30047:SF7">
    <property type="entry name" value="HIGH-AFFINITY CHOLINE TRANSPORT PROTEIN"/>
    <property type="match status" value="1"/>
</dbReference>
<keyword evidence="9" id="KW-1185">Reference proteome</keyword>
<feature type="transmembrane region" description="Helical" evidence="7">
    <location>
        <begin position="434"/>
        <end position="453"/>
    </location>
</feature>
<protein>
    <submittedName>
        <fullName evidence="8">Choline/carnitine/betaine transport</fullName>
    </submittedName>
</protein>
<name>A0A238XZJ8_HALVU</name>
<evidence type="ECO:0000256" key="7">
    <source>
        <dbReference type="SAM" id="Phobius"/>
    </source>
</evidence>
<organism evidence="8 9">
    <name type="scientific">Halorubrum vacuolatum</name>
    <name type="common">Natronobacterium vacuolatum</name>
    <dbReference type="NCBI Taxonomy" id="63740"/>
    <lineage>
        <taxon>Archaea</taxon>
        <taxon>Methanobacteriati</taxon>
        <taxon>Methanobacteriota</taxon>
        <taxon>Stenosarchaea group</taxon>
        <taxon>Halobacteria</taxon>
        <taxon>Halobacteriales</taxon>
        <taxon>Haloferacaceae</taxon>
        <taxon>Halorubrum</taxon>
    </lineage>
</organism>
<accession>A0A238XZJ8</accession>
<feature type="transmembrane region" description="Helical" evidence="7">
    <location>
        <begin position="536"/>
        <end position="556"/>
    </location>
</feature>
<gene>
    <name evidence="8" type="ORF">SAMN06264855_12628</name>
</gene>
<evidence type="ECO:0000256" key="2">
    <source>
        <dbReference type="ARBA" id="ARBA00022448"/>
    </source>
</evidence>
<feature type="transmembrane region" description="Helical" evidence="7">
    <location>
        <begin position="409"/>
        <end position="427"/>
    </location>
</feature>
<dbReference type="PANTHER" id="PTHR30047">
    <property type="entry name" value="HIGH-AFFINITY CHOLINE TRANSPORT PROTEIN-RELATED"/>
    <property type="match status" value="1"/>
</dbReference>
<feature type="transmembrane region" description="Helical" evidence="7">
    <location>
        <begin position="324"/>
        <end position="343"/>
    </location>
</feature>
<dbReference type="GO" id="GO:0005886">
    <property type="term" value="C:plasma membrane"/>
    <property type="evidence" value="ECO:0007669"/>
    <property type="project" value="UniProtKB-SubCell"/>
</dbReference>
<feature type="transmembrane region" description="Helical" evidence="7">
    <location>
        <begin position="496"/>
        <end position="524"/>
    </location>
</feature>
<evidence type="ECO:0000256" key="6">
    <source>
        <dbReference type="ARBA" id="ARBA00023136"/>
    </source>
</evidence>
<feature type="transmembrane region" description="Helical" evidence="7">
    <location>
        <begin position="46"/>
        <end position="65"/>
    </location>
</feature>
<evidence type="ECO:0000256" key="1">
    <source>
        <dbReference type="ARBA" id="ARBA00004651"/>
    </source>
</evidence>
<feature type="transmembrane region" description="Helical" evidence="7">
    <location>
        <begin position="232"/>
        <end position="255"/>
    </location>
</feature>
<feature type="transmembrane region" description="Helical" evidence="7">
    <location>
        <begin position="140"/>
        <end position="160"/>
    </location>
</feature>
<evidence type="ECO:0000256" key="5">
    <source>
        <dbReference type="ARBA" id="ARBA00022989"/>
    </source>
</evidence>
<dbReference type="RefSeq" id="WP_089385865.1">
    <property type="nucleotide sequence ID" value="NZ_FZNQ01000026.1"/>
</dbReference>
<feature type="transmembrane region" description="Helical" evidence="7">
    <location>
        <begin position="562"/>
        <end position="582"/>
    </location>
</feature>
<feature type="transmembrane region" description="Helical" evidence="7">
    <location>
        <begin position="12"/>
        <end position="34"/>
    </location>
</feature>
<feature type="transmembrane region" description="Helical" evidence="7">
    <location>
        <begin position="181"/>
        <end position="201"/>
    </location>
</feature>